<proteinExistence type="predicted"/>
<keyword evidence="2" id="KW-1185">Reference proteome</keyword>
<accession>A0A1Y5TCB1</accession>
<dbReference type="AlphaFoldDB" id="A0A1Y5TCB1"/>
<organism evidence="1 2">
    <name type="scientific">Pacificibacter marinus</name>
    <dbReference type="NCBI Taxonomy" id="658057"/>
    <lineage>
        <taxon>Bacteria</taxon>
        <taxon>Pseudomonadati</taxon>
        <taxon>Pseudomonadota</taxon>
        <taxon>Alphaproteobacteria</taxon>
        <taxon>Rhodobacterales</taxon>
        <taxon>Roseobacteraceae</taxon>
        <taxon>Pacificibacter</taxon>
    </lineage>
</organism>
<name>A0A1Y5TCB1_9RHOB</name>
<reference evidence="1 2" key="1">
    <citation type="submission" date="2017-03" db="EMBL/GenBank/DDBJ databases">
        <authorList>
            <person name="Afonso C.L."/>
            <person name="Miller P.J."/>
            <person name="Scott M.A."/>
            <person name="Spackman E."/>
            <person name="Goraichik I."/>
            <person name="Dimitrov K.M."/>
            <person name="Suarez D.L."/>
            <person name="Swayne D.E."/>
        </authorList>
    </citation>
    <scope>NUCLEOTIDE SEQUENCE [LARGE SCALE GENOMIC DNA]</scope>
    <source>
        <strain evidence="1 2">CECT 7971</strain>
    </source>
</reference>
<evidence type="ECO:0000313" key="2">
    <source>
        <dbReference type="Proteomes" id="UP000193307"/>
    </source>
</evidence>
<dbReference type="Proteomes" id="UP000193307">
    <property type="component" value="Unassembled WGS sequence"/>
</dbReference>
<dbReference type="EMBL" id="FWFW01000011">
    <property type="protein sequence ID" value="SLN58703.1"/>
    <property type="molecule type" value="Genomic_DNA"/>
</dbReference>
<evidence type="ECO:0000313" key="1">
    <source>
        <dbReference type="EMBL" id="SLN58703.1"/>
    </source>
</evidence>
<protein>
    <submittedName>
        <fullName evidence="1">Uncharacterized protein</fullName>
    </submittedName>
</protein>
<gene>
    <name evidence="1" type="ORF">PAM7971_03032</name>
</gene>
<sequence length="32" mass="3585">MTVRDVLINAGALGRVILQDVILRFVLKRAAY</sequence>